<evidence type="ECO:0000256" key="6">
    <source>
        <dbReference type="HAMAP-Rule" id="MF_03102"/>
    </source>
</evidence>
<dbReference type="EMBL" id="JAFCIX010000402">
    <property type="protein sequence ID" value="KAH6591693.1"/>
    <property type="molecule type" value="Genomic_DNA"/>
</dbReference>
<evidence type="ECO:0000256" key="3">
    <source>
        <dbReference type="ARBA" id="ARBA00022787"/>
    </source>
</evidence>
<comment type="subcellular location">
    <subcellularLocation>
        <location evidence="6">Mitochondrion outer membrane</location>
        <topology evidence="6">Multi-pass membrane protein</topology>
    </subcellularLocation>
    <text evidence="6">The ERMES/MDM complex localizes to a few discrete foci (around 10 per single cell), that represent mitochondria-endoplasmic reticulum junctions. These foci are often found next to mtDNA nucleoids.</text>
</comment>
<dbReference type="InterPro" id="IPR027539">
    <property type="entry name" value="Mdm10"/>
</dbReference>
<dbReference type="PANTHER" id="PTHR28035:SF1">
    <property type="entry name" value="MITOCHONDRIAL DISTRIBUTION AND MORPHOLOGY PROTEIN 10"/>
    <property type="match status" value="1"/>
</dbReference>
<organism evidence="8 9">
    <name type="scientific">Batrachochytrium salamandrivorans</name>
    <dbReference type="NCBI Taxonomy" id="1357716"/>
    <lineage>
        <taxon>Eukaryota</taxon>
        <taxon>Fungi</taxon>
        <taxon>Fungi incertae sedis</taxon>
        <taxon>Chytridiomycota</taxon>
        <taxon>Chytridiomycota incertae sedis</taxon>
        <taxon>Chytridiomycetes</taxon>
        <taxon>Rhizophydiales</taxon>
        <taxon>Rhizophydiales incertae sedis</taxon>
        <taxon>Batrachochytrium</taxon>
    </lineage>
</organism>
<keyword evidence="5 6" id="KW-0472">Membrane</keyword>
<dbReference type="HAMAP" id="MF_03102">
    <property type="entry name" value="Mdm10"/>
    <property type="match status" value="1"/>
</dbReference>
<comment type="domain">
    <text evidence="6">Lacks alpha-helical transmembrane segments, suggesting that it resides in the membrane via beta-sheet conformations similar to those predicted for other outer membrane proteins and porin.</text>
</comment>
<comment type="similarity">
    <text evidence="6">Belongs to the MDM10 family.</text>
</comment>
<keyword evidence="2 6" id="KW-0812">Transmembrane</keyword>
<comment type="function">
    <text evidence="6">Component of the ERMES/MDM complex, which serves as a molecular tether to connect the endoplasmic reticulum and mitochondria. Components of this complex are involved in the control of mitochondrial shape and protein biogenesis and may function in phospholipid exchange. MDM10 is involved in the late assembly steps of the general translocase of the mitochondrial outer membrane (TOM complex). Functions in the TOM40-specific route of the assembly of outer membrane beta-barrel proteins, including the association of TOM40 with the receptor TOM22 and small TOM proteins. Can associate with the SAM(core) complex as well as the MDM12-MMM1 complex, both involved in late steps of the major beta-barrel assembly pathway, that is responsible for biogenesis of all outer membrane beta-barrel proteins. May act as a switch that shuttles between both complexes and channels precursor proteins into the TOM40-specific pathway. Plays a role in mitochondrial morphology and in the inheritance of mitochondria.</text>
</comment>
<keyword evidence="9" id="KW-1185">Reference proteome</keyword>
<keyword evidence="4 6" id="KW-0496">Mitochondrion</keyword>
<evidence type="ECO:0000256" key="5">
    <source>
        <dbReference type="ARBA" id="ARBA00023136"/>
    </source>
</evidence>
<evidence type="ECO:0000313" key="9">
    <source>
        <dbReference type="Proteomes" id="UP001648503"/>
    </source>
</evidence>
<accession>A0ABQ8F4D3</accession>
<dbReference type="Pfam" id="PF12519">
    <property type="entry name" value="MDM10"/>
    <property type="match status" value="1"/>
</dbReference>
<proteinExistence type="inferred from homology"/>
<gene>
    <name evidence="6" type="primary">MDM10</name>
    <name evidence="8" type="ORF">BASA50_008550</name>
</gene>
<feature type="compositionally biased region" description="Polar residues" evidence="7">
    <location>
        <begin position="116"/>
        <end position="134"/>
    </location>
</feature>
<name>A0ABQ8F4D3_9FUNG</name>
<keyword evidence="1 6" id="KW-1134">Transmembrane beta strand</keyword>
<evidence type="ECO:0000313" key="8">
    <source>
        <dbReference type="EMBL" id="KAH6591693.1"/>
    </source>
</evidence>
<feature type="region of interest" description="Disordered" evidence="7">
    <location>
        <begin position="114"/>
        <end position="134"/>
    </location>
</feature>
<evidence type="ECO:0000256" key="2">
    <source>
        <dbReference type="ARBA" id="ARBA00022692"/>
    </source>
</evidence>
<sequence length="362" mass="39863">MLNFMEYGLRRYYDVIGWNQDRYYTSLDAVPARILRFPVPVGLNLALGKRISPVFKSAYSIRVSDRHSAAFMYSSVPVDLPPQPVHETLLPVALPSSSYLSFLPRSIRFSEPGTDALTQGGSVSGPNTPTTPALPSSWSQNYPYILFGRIFDDLHLEGLYSQRVGQNTLLTASALSDFKLKGDLENDDSNINAQLIYNRPEICAELSVNSDNSIIGGSVLGQVSTNWAVGTEVYYTGKERSGGFSLGARYKKEYDARVQSILTFVANPIMGHLNSAYSTTILKDMQMATQYDFNMYSFDADVSVGVEYAPAGRGQVLKVAVGLVEGISLRFDGHFKDALYSIGMSTSFGSDPKPSFGFQIQF</sequence>
<reference evidence="8 9" key="1">
    <citation type="submission" date="2021-02" db="EMBL/GenBank/DDBJ databases">
        <title>Variation within the Batrachochytrium salamandrivorans European outbreak.</title>
        <authorList>
            <person name="Kelly M."/>
            <person name="Pasmans F."/>
            <person name="Shea T.P."/>
            <person name="Munoz J.F."/>
            <person name="Carranza S."/>
            <person name="Cuomo C.A."/>
            <person name="Martel A."/>
        </authorList>
    </citation>
    <scope>NUCLEOTIDE SEQUENCE [LARGE SCALE GENOMIC DNA]</scope>
    <source>
        <strain evidence="8 9">AMFP18/2</strain>
    </source>
</reference>
<comment type="caution">
    <text evidence="8">The sequence shown here is derived from an EMBL/GenBank/DDBJ whole genome shotgun (WGS) entry which is preliminary data.</text>
</comment>
<protein>
    <recommendedName>
        <fullName evidence="6">Mitochondrial distribution and morphology protein 10</fullName>
    </recommendedName>
    <alternativeName>
        <fullName evidence="6">Mitochondrial inheritance component MDM10</fullName>
    </alternativeName>
</protein>
<evidence type="ECO:0000256" key="1">
    <source>
        <dbReference type="ARBA" id="ARBA00022452"/>
    </source>
</evidence>
<keyword evidence="3 6" id="KW-1000">Mitochondrion outer membrane</keyword>
<dbReference type="Gene3D" id="2.40.160.10">
    <property type="entry name" value="Porin"/>
    <property type="match status" value="1"/>
</dbReference>
<comment type="subunit">
    <text evidence="6">Component of the ER-mitochondria encounter structure (ERMES) or MDM complex, composed of MMM1, MDM10, MDM12 and MDM34. Associates with the mitochondrial outer membrane sorting assembly machinery SAM(core) complex.</text>
</comment>
<evidence type="ECO:0000256" key="7">
    <source>
        <dbReference type="SAM" id="MobiDB-lite"/>
    </source>
</evidence>
<evidence type="ECO:0000256" key="4">
    <source>
        <dbReference type="ARBA" id="ARBA00023128"/>
    </source>
</evidence>
<dbReference type="Proteomes" id="UP001648503">
    <property type="component" value="Unassembled WGS sequence"/>
</dbReference>
<dbReference type="InterPro" id="IPR023614">
    <property type="entry name" value="Porin_dom_sf"/>
</dbReference>
<dbReference type="PANTHER" id="PTHR28035">
    <property type="entry name" value="MITOCHONDRIAL DISTRIBUTION AND MORPHOLOGY PROTEIN 10"/>
    <property type="match status" value="1"/>
</dbReference>